<gene>
    <name evidence="2" type="ORF">PFTANZ_03950</name>
</gene>
<organism evidence="2 3">
    <name type="scientific">Plasmodium falciparum Tanzania</name>
    <name type="common">2000708</name>
    <dbReference type="NCBI Taxonomy" id="1036725"/>
    <lineage>
        <taxon>Eukaryota</taxon>
        <taxon>Sar</taxon>
        <taxon>Alveolata</taxon>
        <taxon>Apicomplexa</taxon>
        <taxon>Aconoidasida</taxon>
        <taxon>Haemosporida</taxon>
        <taxon>Plasmodiidae</taxon>
        <taxon>Plasmodium</taxon>
        <taxon>Plasmodium (Laverania)</taxon>
    </lineage>
</organism>
<accession>A0A024W5C9</accession>
<dbReference type="Proteomes" id="UP000030708">
    <property type="component" value="Unassembled WGS sequence"/>
</dbReference>
<feature type="transmembrane region" description="Helical" evidence="1">
    <location>
        <begin position="28"/>
        <end position="53"/>
    </location>
</feature>
<dbReference type="AlphaFoldDB" id="A0A024W5C9"/>
<dbReference type="EMBL" id="KI926476">
    <property type="protein sequence ID" value="ETW35366.1"/>
    <property type="molecule type" value="Genomic_DNA"/>
</dbReference>
<name>A0A024W5C9_PLAFA</name>
<reference evidence="2 3" key="1">
    <citation type="submission" date="2013-02" db="EMBL/GenBank/DDBJ databases">
        <title>The Genome Annotation of Plasmodium falciparum Tanzania (2000708).</title>
        <authorList>
            <consortium name="The Broad Institute Genome Sequencing Platform"/>
            <consortium name="The Broad Institute Genome Sequencing Center for Infectious Disease"/>
            <person name="Neafsey D."/>
            <person name="Hoffman S."/>
            <person name="Volkman S."/>
            <person name="Rosenthal P."/>
            <person name="Walker B."/>
            <person name="Young S.K."/>
            <person name="Zeng Q."/>
            <person name="Gargeya S."/>
            <person name="Fitzgerald M."/>
            <person name="Haas B."/>
            <person name="Abouelleil A."/>
            <person name="Allen A.W."/>
            <person name="Alvarado L."/>
            <person name="Arachchi H.M."/>
            <person name="Berlin A.M."/>
            <person name="Chapman S.B."/>
            <person name="Gainer-Dewar J."/>
            <person name="Goldberg J."/>
            <person name="Griggs A."/>
            <person name="Gujja S."/>
            <person name="Hansen M."/>
            <person name="Howarth C."/>
            <person name="Imamovic A."/>
            <person name="Ireland A."/>
            <person name="Larimer J."/>
            <person name="McCowan C."/>
            <person name="Murphy C."/>
            <person name="Pearson M."/>
            <person name="Poon T.W."/>
            <person name="Priest M."/>
            <person name="Roberts A."/>
            <person name="Saif S."/>
            <person name="Shea T."/>
            <person name="Sisk P."/>
            <person name="Sykes S."/>
            <person name="Wortman J."/>
            <person name="Nusbaum C."/>
            <person name="Birren B."/>
        </authorList>
    </citation>
    <scope>NUCLEOTIDE SEQUENCE [LARGE SCALE GENOMIC DNA]</scope>
    <source>
        <strain evidence="3">Tanzania (2000708)</strain>
    </source>
</reference>
<keyword evidence="1" id="KW-0472">Membrane</keyword>
<proteinExistence type="predicted"/>
<keyword evidence="1" id="KW-0812">Transmembrane</keyword>
<sequence>MYIIKILLYIFLNNKILSKFSKITNNNFSYMTLIHIILIKSKLTVLILLIHILKHIHINSINNEVFSRII</sequence>
<evidence type="ECO:0000313" key="2">
    <source>
        <dbReference type="EMBL" id="ETW35366.1"/>
    </source>
</evidence>
<evidence type="ECO:0000313" key="3">
    <source>
        <dbReference type="Proteomes" id="UP000030708"/>
    </source>
</evidence>
<keyword evidence="1" id="KW-1133">Transmembrane helix</keyword>
<protein>
    <submittedName>
        <fullName evidence="2">Uncharacterized protein</fullName>
    </submittedName>
</protein>
<evidence type="ECO:0000256" key="1">
    <source>
        <dbReference type="SAM" id="Phobius"/>
    </source>
</evidence>
<reference evidence="2 3" key="2">
    <citation type="submission" date="2013-02" db="EMBL/GenBank/DDBJ databases">
        <title>The Genome Sequence of Plasmodium falciparum Tanzania (2000708).</title>
        <authorList>
            <consortium name="The Broad Institute Genome Sequencing Platform"/>
            <consortium name="The Broad Institute Genome Sequencing Center for Infectious Disease"/>
            <person name="Neafsey D."/>
            <person name="Cheeseman I."/>
            <person name="Volkman S."/>
            <person name="Adams J."/>
            <person name="Walker B."/>
            <person name="Young S.K."/>
            <person name="Zeng Q."/>
            <person name="Gargeya S."/>
            <person name="Fitzgerald M."/>
            <person name="Haas B."/>
            <person name="Abouelleil A."/>
            <person name="Alvarado L."/>
            <person name="Arachchi H.M."/>
            <person name="Berlin A.M."/>
            <person name="Chapman S.B."/>
            <person name="Dewar J."/>
            <person name="Goldberg J."/>
            <person name="Griggs A."/>
            <person name="Gujja S."/>
            <person name="Hansen M."/>
            <person name="Howarth C."/>
            <person name="Imamovic A."/>
            <person name="Larimer J."/>
            <person name="McCowan C."/>
            <person name="Murphy C."/>
            <person name="Neiman D."/>
            <person name="Pearson M."/>
            <person name="Priest M."/>
            <person name="Roberts A."/>
            <person name="Saif S."/>
            <person name="Shea T."/>
            <person name="Sisk P."/>
            <person name="Sykes S."/>
            <person name="Wortman J."/>
            <person name="Nusbaum C."/>
            <person name="Birren B."/>
        </authorList>
    </citation>
    <scope>NUCLEOTIDE SEQUENCE [LARGE SCALE GENOMIC DNA]</scope>
    <source>
        <strain evidence="3">Tanzania (2000708)</strain>
    </source>
</reference>